<proteinExistence type="predicted"/>
<keyword evidence="4" id="KW-0658">Purine biosynthesis</keyword>
<dbReference type="PATRIC" id="fig|1618446.3.peg.1149"/>
<evidence type="ECO:0000256" key="3">
    <source>
        <dbReference type="ARBA" id="ARBA00022679"/>
    </source>
</evidence>
<organism evidence="6 7">
    <name type="scientific">Candidatus Gottesmanbacteria bacterium GW2011_GWB1_43_11</name>
    <dbReference type="NCBI Taxonomy" id="1618446"/>
    <lineage>
        <taxon>Bacteria</taxon>
        <taxon>Candidatus Gottesmaniibacteriota</taxon>
    </lineage>
</organism>
<dbReference type="InterPro" id="IPR002376">
    <property type="entry name" value="Formyl_transf_N"/>
</dbReference>
<dbReference type="Gene3D" id="3.40.50.170">
    <property type="entry name" value="Formyl transferase, N-terminal domain"/>
    <property type="match status" value="1"/>
</dbReference>
<dbReference type="PANTHER" id="PTHR43369:SF2">
    <property type="entry name" value="PHOSPHORIBOSYLGLYCINAMIDE FORMYLTRANSFERASE"/>
    <property type="match status" value="1"/>
</dbReference>
<dbReference type="GO" id="GO:0006189">
    <property type="term" value="P:'de novo' IMP biosynthetic process"/>
    <property type="evidence" value="ECO:0007669"/>
    <property type="project" value="TreeGrafter"/>
</dbReference>
<evidence type="ECO:0000256" key="1">
    <source>
        <dbReference type="ARBA" id="ARBA00005054"/>
    </source>
</evidence>
<evidence type="ECO:0000256" key="2">
    <source>
        <dbReference type="ARBA" id="ARBA00012254"/>
    </source>
</evidence>
<reference evidence="6 7" key="1">
    <citation type="journal article" date="2015" name="Nature">
        <title>rRNA introns, odd ribosomes, and small enigmatic genomes across a large radiation of phyla.</title>
        <authorList>
            <person name="Brown C.T."/>
            <person name="Hug L.A."/>
            <person name="Thomas B.C."/>
            <person name="Sharon I."/>
            <person name="Castelle C.J."/>
            <person name="Singh A."/>
            <person name="Wilkins M.J."/>
            <person name="Williams K.H."/>
            <person name="Banfield J.F."/>
        </authorList>
    </citation>
    <scope>NUCLEOTIDE SEQUENCE [LARGE SCALE GENOMIC DNA]</scope>
</reference>
<protein>
    <recommendedName>
        <fullName evidence="2">phosphoribosylglycinamide formyltransferase 1</fullName>
        <ecNumber evidence="2">2.1.2.2</ecNumber>
    </recommendedName>
</protein>
<dbReference type="SUPFAM" id="SSF53328">
    <property type="entry name" value="Formyltransferase"/>
    <property type="match status" value="1"/>
</dbReference>
<name>A0A0G1FHN2_9BACT</name>
<sequence length="203" mass="22919">MKKLAVLISDGGTGTNLQAIIDGVESKAINAQLIIVISDTEKALGLGRAKKHHIPYYILQPQDILEQILKNTYRVDFVILAGWKKFISKKMIELFANRIFNLHPGLIPDTVNGVVKNPDQTRGLWNRGKFTEAAVRKFLETKATYAGSSIHFLTQEFDFGPVLARCFEKIQPNDTVETLYRRLKVKENALYVDVLSKLCNKQS</sequence>
<feature type="domain" description="Formyl transferase N-terminal" evidence="5">
    <location>
        <begin position="2"/>
        <end position="195"/>
    </location>
</feature>
<comment type="pathway">
    <text evidence="1">Purine metabolism; IMP biosynthesis via de novo pathway; N(2)-formyl-N(1)-(5-phospho-D-ribosyl)glycinamide from N(1)-(5-phospho-D-ribosyl)glycinamide (10-formyl THF route): step 1/1.</text>
</comment>
<dbReference type="Pfam" id="PF00551">
    <property type="entry name" value="Formyl_trans_N"/>
    <property type="match status" value="1"/>
</dbReference>
<keyword evidence="3 6" id="KW-0808">Transferase</keyword>
<dbReference type="AlphaFoldDB" id="A0A0G1FHN2"/>
<evidence type="ECO:0000259" key="5">
    <source>
        <dbReference type="Pfam" id="PF00551"/>
    </source>
</evidence>
<comment type="caution">
    <text evidence="6">The sequence shown here is derived from an EMBL/GenBank/DDBJ whole genome shotgun (WGS) entry which is preliminary data.</text>
</comment>
<evidence type="ECO:0000313" key="7">
    <source>
        <dbReference type="Proteomes" id="UP000034050"/>
    </source>
</evidence>
<evidence type="ECO:0000313" key="6">
    <source>
        <dbReference type="EMBL" id="KKS86353.1"/>
    </source>
</evidence>
<dbReference type="EMBL" id="LCFD01000011">
    <property type="protein sequence ID" value="KKS86353.1"/>
    <property type="molecule type" value="Genomic_DNA"/>
</dbReference>
<evidence type="ECO:0000256" key="4">
    <source>
        <dbReference type="ARBA" id="ARBA00022755"/>
    </source>
</evidence>
<gene>
    <name evidence="6" type="ORF">UV61_C0011G0001</name>
</gene>
<accession>A0A0G1FHN2</accession>
<dbReference type="InterPro" id="IPR036477">
    <property type="entry name" value="Formyl_transf_N_sf"/>
</dbReference>
<dbReference type="Proteomes" id="UP000034050">
    <property type="component" value="Unassembled WGS sequence"/>
</dbReference>
<dbReference type="EC" id="2.1.2.2" evidence="2"/>
<dbReference type="GO" id="GO:0004644">
    <property type="term" value="F:phosphoribosylglycinamide formyltransferase activity"/>
    <property type="evidence" value="ECO:0007669"/>
    <property type="project" value="UniProtKB-EC"/>
</dbReference>
<dbReference type="STRING" id="1618446.UV61_C0011G0001"/>
<dbReference type="GO" id="GO:0005737">
    <property type="term" value="C:cytoplasm"/>
    <property type="evidence" value="ECO:0007669"/>
    <property type="project" value="TreeGrafter"/>
</dbReference>
<dbReference type="PANTHER" id="PTHR43369">
    <property type="entry name" value="PHOSPHORIBOSYLGLYCINAMIDE FORMYLTRANSFERASE"/>
    <property type="match status" value="1"/>
</dbReference>